<gene>
    <name evidence="2" type="ORF">KsCSTR_35360</name>
    <name evidence="1" type="ORF">kuste2529</name>
</gene>
<organism evidence="1">
    <name type="scientific">Kuenenia stuttgartiensis</name>
    <dbReference type="NCBI Taxonomy" id="174633"/>
    <lineage>
        <taxon>Bacteria</taxon>
        <taxon>Pseudomonadati</taxon>
        <taxon>Planctomycetota</taxon>
        <taxon>Candidatus Brocadiia</taxon>
        <taxon>Candidatus Brocadiales</taxon>
        <taxon>Candidatus Brocadiaceae</taxon>
        <taxon>Candidatus Kuenenia</taxon>
    </lineage>
</organism>
<sequence length="52" mass="5870">MVQVCNRSAEITTKPEPHVLYSPLFVVFPSSIVHLSNPPYTSFLIHPVFSKN</sequence>
<name>Q1Q6T2_KUEST</name>
<evidence type="ECO:0000313" key="3">
    <source>
        <dbReference type="Proteomes" id="UP000501926"/>
    </source>
</evidence>
<reference evidence="1" key="2">
    <citation type="submission" date="2006-01" db="EMBL/GenBank/DDBJ databases">
        <authorList>
            <person name="Genoscope"/>
        </authorList>
    </citation>
    <scope>NUCLEOTIDE SEQUENCE</scope>
</reference>
<dbReference type="AlphaFoldDB" id="Q1Q6T2"/>
<reference evidence="1" key="1">
    <citation type="journal article" date="2006" name="Nature">
        <title>Deciphering the evolution and metabolism of an anammox bacterium from a community genome.</title>
        <authorList>
            <person name="Strous M."/>
            <person name="Pelletier E."/>
            <person name="Mangenot S."/>
            <person name="Rattei T."/>
            <person name="Lehner A."/>
            <person name="Taylor M.W."/>
            <person name="Horn M."/>
            <person name="Daims H."/>
            <person name="Bartol-Mavel D."/>
            <person name="Wincker P."/>
            <person name="Barbe V."/>
            <person name="Fonknechten N."/>
            <person name="Vallenet D."/>
            <person name="Segurens B."/>
            <person name="Schenowitz-Truong C."/>
            <person name="Medigue C."/>
            <person name="Collingro A."/>
            <person name="Snel B."/>
            <person name="Dutilh B.E."/>
            <person name="OpDenCamp H.J.M."/>
            <person name="vanDerDrift C."/>
            <person name="Cirpus I."/>
            <person name="vanDePas-Schoonen K.T."/>
            <person name="Harhangi H.R."/>
            <person name="vanNiftrik L."/>
            <person name="Schmid M."/>
            <person name="Keltjens J."/>
            <person name="vanDeVossenberg J."/>
            <person name="Kartal B."/>
            <person name="Meier H."/>
            <person name="Frishman D."/>
            <person name="Huynen M.A."/>
            <person name="Mewes H."/>
            <person name="Weissenbach J."/>
            <person name="Jetten M.S.M."/>
            <person name="Wagner M."/>
            <person name="LePaslier D."/>
        </authorList>
    </citation>
    <scope>NUCLEOTIDE SEQUENCE</scope>
</reference>
<accession>Q1Q6T2</accession>
<protein>
    <submittedName>
        <fullName evidence="1">Uncharacterized protein</fullName>
    </submittedName>
</protein>
<dbReference type="EMBL" id="CP049055">
    <property type="protein sequence ID" value="QII12915.1"/>
    <property type="molecule type" value="Genomic_DNA"/>
</dbReference>
<evidence type="ECO:0000313" key="2">
    <source>
        <dbReference type="EMBL" id="QII12915.1"/>
    </source>
</evidence>
<evidence type="ECO:0000313" key="1">
    <source>
        <dbReference type="EMBL" id="CAJ73276.1"/>
    </source>
</evidence>
<reference evidence="2 3" key="3">
    <citation type="submission" date="2020-02" db="EMBL/GenBank/DDBJ databases">
        <title>Newly sequenced genome of strain CSTR1 showed variability in Candidatus Kuenenia stuttgartiensis genomes.</title>
        <authorList>
            <person name="Ding C."/>
            <person name="Adrian L."/>
        </authorList>
    </citation>
    <scope>NUCLEOTIDE SEQUENCE [LARGE SCALE GENOMIC DNA]</scope>
    <source>
        <strain evidence="2 3">CSTR1</strain>
    </source>
</reference>
<dbReference type="Proteomes" id="UP000501926">
    <property type="component" value="Chromosome"/>
</dbReference>
<proteinExistence type="predicted"/>
<dbReference type="EMBL" id="CT573071">
    <property type="protein sequence ID" value="CAJ73276.1"/>
    <property type="molecule type" value="Genomic_DNA"/>
</dbReference>